<keyword evidence="4" id="KW-1185">Reference proteome</keyword>
<dbReference type="SUPFAM" id="SSF103481">
    <property type="entry name" value="Multidrug resistance efflux transporter EmrE"/>
    <property type="match status" value="1"/>
</dbReference>
<accession>A0ABV3SND6</accession>
<feature type="transmembrane region" description="Helical" evidence="1">
    <location>
        <begin position="63"/>
        <end position="82"/>
    </location>
</feature>
<feature type="chain" id="PRO_5047379773" evidence="2">
    <location>
        <begin position="20"/>
        <end position="148"/>
    </location>
</feature>
<dbReference type="Proteomes" id="UP001556692">
    <property type="component" value="Unassembled WGS sequence"/>
</dbReference>
<evidence type="ECO:0000313" key="3">
    <source>
        <dbReference type="EMBL" id="MEX0407075.1"/>
    </source>
</evidence>
<evidence type="ECO:0000313" key="4">
    <source>
        <dbReference type="Proteomes" id="UP001556692"/>
    </source>
</evidence>
<reference evidence="3 4" key="1">
    <citation type="submission" date="2024-05" db="EMBL/GenBank/DDBJ databases">
        <authorList>
            <person name="Jiang F."/>
        </authorList>
    </citation>
    <scope>NUCLEOTIDE SEQUENCE [LARGE SCALE GENOMIC DNA]</scope>
    <source>
        <strain evidence="3 4">LZ166</strain>
    </source>
</reference>
<protein>
    <submittedName>
        <fullName evidence="3">EamA family transporter</fullName>
    </submittedName>
</protein>
<proteinExistence type="predicted"/>
<dbReference type="Gene3D" id="1.10.3730.20">
    <property type="match status" value="1"/>
</dbReference>
<dbReference type="InterPro" id="IPR037185">
    <property type="entry name" value="EmrE-like"/>
</dbReference>
<dbReference type="RefSeq" id="WP_367954945.1">
    <property type="nucleotide sequence ID" value="NZ_JBDPGJ010000003.1"/>
</dbReference>
<keyword evidence="1" id="KW-1133">Transmembrane helix</keyword>
<feature type="transmembrane region" description="Helical" evidence="1">
    <location>
        <begin position="88"/>
        <end position="106"/>
    </location>
</feature>
<gene>
    <name evidence="3" type="ORF">ABGN05_15525</name>
</gene>
<organism evidence="3 4">
    <name type="scientific">Aquibium pacificus</name>
    <dbReference type="NCBI Taxonomy" id="3153579"/>
    <lineage>
        <taxon>Bacteria</taxon>
        <taxon>Pseudomonadati</taxon>
        <taxon>Pseudomonadota</taxon>
        <taxon>Alphaproteobacteria</taxon>
        <taxon>Hyphomicrobiales</taxon>
        <taxon>Phyllobacteriaceae</taxon>
        <taxon>Aquibium</taxon>
    </lineage>
</organism>
<sequence length="148" mass="16129">MLSGTAMVCAFLSASFYMAATFAMKYWGGQSLLFVVPISGAALILAAVFEIEAMRTAEMGRTFIIILALEFMLTLVCAIFLLDERYTSRDILAVCLVFAGIVLLSTRDRHDTAVVAGRAMTAIRPAEQVAVQVLSETGRRTPQRAEKV</sequence>
<keyword evidence="1" id="KW-0472">Membrane</keyword>
<dbReference type="EMBL" id="JBDPGJ010000003">
    <property type="protein sequence ID" value="MEX0407075.1"/>
    <property type="molecule type" value="Genomic_DNA"/>
</dbReference>
<evidence type="ECO:0000256" key="2">
    <source>
        <dbReference type="SAM" id="SignalP"/>
    </source>
</evidence>
<feature type="signal peptide" evidence="2">
    <location>
        <begin position="1"/>
        <end position="19"/>
    </location>
</feature>
<keyword evidence="1" id="KW-0812">Transmembrane</keyword>
<keyword evidence="2" id="KW-0732">Signal</keyword>
<evidence type="ECO:0000256" key="1">
    <source>
        <dbReference type="SAM" id="Phobius"/>
    </source>
</evidence>
<name>A0ABV3SND6_9HYPH</name>
<comment type="caution">
    <text evidence="3">The sequence shown here is derived from an EMBL/GenBank/DDBJ whole genome shotgun (WGS) entry which is preliminary data.</text>
</comment>
<feature type="transmembrane region" description="Helical" evidence="1">
    <location>
        <begin position="33"/>
        <end position="51"/>
    </location>
</feature>